<dbReference type="PANTHER" id="PTHR20859:SF46">
    <property type="entry name" value="INTERFERON GAMMA RECEPTOR 2"/>
    <property type="match status" value="1"/>
</dbReference>
<dbReference type="GeneTree" id="ENSGT00940000165457"/>
<name>A0A8C4N9U2_EPTBU</name>
<evidence type="ECO:0000256" key="1">
    <source>
        <dbReference type="SAM" id="Phobius"/>
    </source>
</evidence>
<feature type="transmembrane region" description="Helical" evidence="1">
    <location>
        <begin position="237"/>
        <end position="259"/>
    </location>
</feature>
<sequence>MGILSLAFAFFNIFTSVLGSAATNDYDGDGTPGDKLLSIPWDVTVHSVDLNCEMKWSYDQESLLKTSFTVQYRYETQEHWYNIEECTNVTGVSCDFTNKCEPFLIYSIRMRAQHGDASSRWTPNVLFRGLANTTITGPGVNVSGQGSRIKVQIERMKARGRQKLLNEFYPNIHHQVRYVHQDSDTWFDVNSTESQVILPHLHKAATYCVQARYYISDFSVFGKFSKSKCIYLEDDKLHVLVGVGIFIMCSLAFLTCYFVRKKAAKLFKILLTKDSTIPFVLQFTWRSDYLGLICHPCLRSIGKHRPHLPGERRFAETPCVELYVDAIEEIGVDVKNTSTLLHPHDVQDHADIDGQTDNDKQEILPPSRGSVVETRVCTSVGYLRTRILTDMLEGLQMNLSTKCYQETDAV</sequence>
<feature type="signal peptide" evidence="2">
    <location>
        <begin position="1"/>
        <end position="19"/>
    </location>
</feature>
<keyword evidence="6" id="KW-1185">Reference proteome</keyword>
<reference evidence="5" key="2">
    <citation type="submission" date="2025-09" db="UniProtKB">
        <authorList>
            <consortium name="Ensembl"/>
        </authorList>
    </citation>
    <scope>IDENTIFICATION</scope>
</reference>
<accession>A0A8C4N9U2</accession>
<dbReference type="InterPro" id="IPR013783">
    <property type="entry name" value="Ig-like_fold"/>
</dbReference>
<dbReference type="Pfam" id="PF09294">
    <property type="entry name" value="Interfer-bind"/>
    <property type="match status" value="1"/>
</dbReference>
<dbReference type="Proteomes" id="UP000694388">
    <property type="component" value="Unplaced"/>
</dbReference>
<keyword evidence="1" id="KW-0812">Transmembrane</keyword>
<dbReference type="Gene3D" id="2.60.40.10">
    <property type="entry name" value="Immunoglobulins"/>
    <property type="match status" value="2"/>
</dbReference>
<feature type="chain" id="PRO_5034797404" evidence="2">
    <location>
        <begin position="20"/>
        <end position="410"/>
    </location>
</feature>
<dbReference type="SUPFAM" id="SSF49265">
    <property type="entry name" value="Fibronectin type III"/>
    <property type="match status" value="2"/>
</dbReference>
<feature type="domain" description="Interferon/interleukin receptor" evidence="4">
    <location>
        <begin position="133"/>
        <end position="232"/>
    </location>
</feature>
<keyword evidence="1" id="KW-1133">Transmembrane helix</keyword>
<protein>
    <submittedName>
        <fullName evidence="5">Uncharacterized protein</fullName>
    </submittedName>
</protein>
<dbReference type="GO" id="GO:0005886">
    <property type="term" value="C:plasma membrane"/>
    <property type="evidence" value="ECO:0007669"/>
    <property type="project" value="TreeGrafter"/>
</dbReference>
<dbReference type="PANTHER" id="PTHR20859">
    <property type="entry name" value="INTERFERON/INTERLEUKIN RECEPTOR"/>
    <property type="match status" value="1"/>
</dbReference>
<dbReference type="Pfam" id="PF01108">
    <property type="entry name" value="Tissue_fac"/>
    <property type="match status" value="1"/>
</dbReference>
<dbReference type="GO" id="GO:0004896">
    <property type="term" value="F:cytokine receptor activity"/>
    <property type="evidence" value="ECO:0007669"/>
    <property type="project" value="TreeGrafter"/>
</dbReference>
<evidence type="ECO:0000259" key="3">
    <source>
        <dbReference type="Pfam" id="PF01108"/>
    </source>
</evidence>
<dbReference type="InterPro" id="IPR015373">
    <property type="entry name" value="Interferon/interleukin_rcp_dom"/>
</dbReference>
<keyword evidence="2" id="KW-0732">Signal</keyword>
<feature type="domain" description="Fibronectin type-III" evidence="3">
    <location>
        <begin position="37"/>
        <end position="121"/>
    </location>
</feature>
<evidence type="ECO:0000313" key="5">
    <source>
        <dbReference type="Ensembl" id="ENSEBUP00000003332.1"/>
    </source>
</evidence>
<dbReference type="InterPro" id="IPR050650">
    <property type="entry name" value="Type-II_Cytokine-TF_Rcpt"/>
</dbReference>
<dbReference type="AlphaFoldDB" id="A0A8C4N9U2"/>
<dbReference type="InterPro" id="IPR036116">
    <property type="entry name" value="FN3_sf"/>
</dbReference>
<dbReference type="InterPro" id="IPR003961">
    <property type="entry name" value="FN3_dom"/>
</dbReference>
<evidence type="ECO:0000259" key="4">
    <source>
        <dbReference type="Pfam" id="PF09294"/>
    </source>
</evidence>
<evidence type="ECO:0000256" key="2">
    <source>
        <dbReference type="SAM" id="SignalP"/>
    </source>
</evidence>
<dbReference type="Ensembl" id="ENSEBUT00000003700.1">
    <property type="protein sequence ID" value="ENSEBUP00000003332.1"/>
    <property type="gene ID" value="ENSEBUG00000002436.1"/>
</dbReference>
<evidence type="ECO:0000313" key="6">
    <source>
        <dbReference type="Proteomes" id="UP000694388"/>
    </source>
</evidence>
<proteinExistence type="predicted"/>
<reference evidence="5" key="1">
    <citation type="submission" date="2025-08" db="UniProtKB">
        <authorList>
            <consortium name="Ensembl"/>
        </authorList>
    </citation>
    <scope>IDENTIFICATION</scope>
</reference>
<organism evidence="5 6">
    <name type="scientific">Eptatretus burgeri</name>
    <name type="common">Inshore hagfish</name>
    <dbReference type="NCBI Taxonomy" id="7764"/>
    <lineage>
        <taxon>Eukaryota</taxon>
        <taxon>Metazoa</taxon>
        <taxon>Chordata</taxon>
        <taxon>Craniata</taxon>
        <taxon>Vertebrata</taxon>
        <taxon>Cyclostomata</taxon>
        <taxon>Myxini</taxon>
        <taxon>Myxiniformes</taxon>
        <taxon>Myxinidae</taxon>
        <taxon>Eptatretinae</taxon>
        <taxon>Eptatretus</taxon>
    </lineage>
</organism>
<keyword evidence="1" id="KW-0472">Membrane</keyword>